<dbReference type="OrthoDB" id="5979581at2759"/>
<keyword evidence="2" id="KW-0418">Kinase</keyword>
<dbReference type="InterPro" id="IPR011009">
    <property type="entry name" value="Kinase-like_dom_sf"/>
</dbReference>
<dbReference type="Proteomes" id="UP000265663">
    <property type="component" value="Unassembled WGS sequence"/>
</dbReference>
<keyword evidence="3" id="KW-1185">Reference proteome</keyword>
<dbReference type="Gene3D" id="1.10.510.10">
    <property type="entry name" value="Transferase(Phosphotransferase) domain 1"/>
    <property type="match status" value="1"/>
</dbReference>
<dbReference type="EMBL" id="KE747833">
    <property type="protein sequence ID" value="RMZ72487.1"/>
    <property type="molecule type" value="Genomic_DNA"/>
</dbReference>
<dbReference type="Pfam" id="PF00069">
    <property type="entry name" value="Pkinase"/>
    <property type="match status" value="1"/>
</dbReference>
<dbReference type="InterPro" id="IPR000719">
    <property type="entry name" value="Prot_kinase_dom"/>
</dbReference>
<name>A0A3M7MDC4_9PLEO</name>
<dbReference type="GO" id="GO:0005524">
    <property type="term" value="F:ATP binding"/>
    <property type="evidence" value="ECO:0007669"/>
    <property type="project" value="InterPro"/>
</dbReference>
<dbReference type="AlphaFoldDB" id="A0A3M7MDC4"/>
<proteinExistence type="predicted"/>
<reference evidence="2 3" key="1">
    <citation type="journal article" date="2014" name="PLoS ONE">
        <title>De novo Genome Assembly of the Fungal Plant Pathogen Pyrenophora semeniperda.</title>
        <authorList>
            <person name="Soliai M.M."/>
            <person name="Meyer S.E."/>
            <person name="Udall J.A."/>
            <person name="Elzinga D.E."/>
            <person name="Hermansen R.A."/>
            <person name="Bodily P.M."/>
            <person name="Hart A.A."/>
            <person name="Coleman C.E."/>
        </authorList>
    </citation>
    <scope>NUCLEOTIDE SEQUENCE [LARGE SCALE GENOMIC DNA]</scope>
    <source>
        <strain evidence="2 3">CCB06</strain>
        <tissue evidence="2">Mycelium</tissue>
    </source>
</reference>
<evidence type="ECO:0000313" key="3">
    <source>
        <dbReference type="Proteomes" id="UP000265663"/>
    </source>
</evidence>
<keyword evidence="2" id="KW-0808">Transferase</keyword>
<protein>
    <submittedName>
        <fullName evidence="2">CMGC kinase</fullName>
    </submittedName>
</protein>
<organism evidence="2 3">
    <name type="scientific">Pyrenophora seminiperda CCB06</name>
    <dbReference type="NCBI Taxonomy" id="1302712"/>
    <lineage>
        <taxon>Eukaryota</taxon>
        <taxon>Fungi</taxon>
        <taxon>Dikarya</taxon>
        <taxon>Ascomycota</taxon>
        <taxon>Pezizomycotina</taxon>
        <taxon>Dothideomycetes</taxon>
        <taxon>Pleosporomycetidae</taxon>
        <taxon>Pleosporales</taxon>
        <taxon>Pleosporineae</taxon>
        <taxon>Pleosporaceae</taxon>
        <taxon>Pyrenophora</taxon>
    </lineage>
</organism>
<dbReference type="SUPFAM" id="SSF56112">
    <property type="entry name" value="Protein kinase-like (PK-like)"/>
    <property type="match status" value="1"/>
</dbReference>
<sequence>MSTTPSVMSTTPSVMSTTPSVMSSAQSILSSMPSIMSSIAPDYVLNGSRWNYRIIQARCWMLFGDGTRINFIFKAEVLPHNGVQDAPKLLIISSSAIIKIAPPKEPDNNRQKALKCERMAYEIAGVSSALCYRQIPDLKPANMFLSDIESGQVVAKVGDLGGVGKADNFTNCQSYAMRAPEVFLRYNCMAESQVWAIAMMVFVVIKPNLLGAWDSPSWGANVPWSLAKLRQLFPEWKLPHHDEVEDAELKVWLKYSELFNEMSDMPRMSTFPEELRKVGIAQQLEDLLLFMLVVHPKERPTASSVLQSEQFQAFEKFVDDLESHAVENGF</sequence>
<evidence type="ECO:0000259" key="1">
    <source>
        <dbReference type="Pfam" id="PF00069"/>
    </source>
</evidence>
<feature type="domain" description="Protein kinase" evidence="1">
    <location>
        <begin position="137"/>
        <end position="309"/>
    </location>
</feature>
<gene>
    <name evidence="2" type="ORF">GMOD_00007481</name>
</gene>
<evidence type="ECO:0000313" key="2">
    <source>
        <dbReference type="EMBL" id="RMZ72487.1"/>
    </source>
</evidence>
<dbReference type="GO" id="GO:0004672">
    <property type="term" value="F:protein kinase activity"/>
    <property type="evidence" value="ECO:0007669"/>
    <property type="project" value="InterPro"/>
</dbReference>
<accession>A0A3M7MDC4</accession>